<sequence>MFRTLVFLTATAVTATLATLPTTATAATAASAAFAGPRTAAVYDVRGGDMFTTAGSGGRCTIGFSVTGGYVTSGKCAPVGESTIGYNGVAQGTVAASSYPGLTSAWVRTNADWRPRGLVNRYDGTSAAVHGSTPAPVGAAACMSGPVSGWRCGTITGRNLTVSFPEGAITGLIGTNICASAGEVGAPLIANDQAQGILVGSSGSGTCTSFFIPVAQILSAYGLTLATE</sequence>
<reference evidence="7" key="1">
    <citation type="submission" date="2021-03" db="EMBL/GenBank/DDBJ databases">
        <authorList>
            <person name="Kanchanasin P."/>
            <person name="Saeng-In P."/>
            <person name="Phongsopitanun W."/>
            <person name="Yuki M."/>
            <person name="Kudo T."/>
            <person name="Ohkuma M."/>
            <person name="Tanasupawat S."/>
        </authorList>
    </citation>
    <scope>NUCLEOTIDE SEQUENCE</scope>
    <source>
        <strain evidence="7">GKU 128</strain>
    </source>
</reference>
<dbReference type="InterPro" id="IPR043504">
    <property type="entry name" value="Peptidase_S1_PA_chymotrypsin"/>
</dbReference>
<comment type="similarity">
    <text evidence="1">Belongs to the peptidase S1 family.</text>
</comment>
<dbReference type="GO" id="GO:0004252">
    <property type="term" value="F:serine-type endopeptidase activity"/>
    <property type="evidence" value="ECO:0007669"/>
    <property type="project" value="InterPro"/>
</dbReference>
<keyword evidence="2" id="KW-0645">Protease</keyword>
<feature type="chain" id="PRO_5036821508" description="Streptogrisin B" evidence="6">
    <location>
        <begin position="27"/>
        <end position="228"/>
    </location>
</feature>
<dbReference type="Proteomes" id="UP000669179">
    <property type="component" value="Unassembled WGS sequence"/>
</dbReference>
<keyword evidence="5" id="KW-1015">Disulfide bond</keyword>
<evidence type="ECO:0000256" key="4">
    <source>
        <dbReference type="ARBA" id="ARBA00022825"/>
    </source>
</evidence>
<dbReference type="PRINTS" id="PR00861">
    <property type="entry name" value="ALYTICPTASE"/>
</dbReference>
<evidence type="ECO:0000256" key="1">
    <source>
        <dbReference type="ARBA" id="ARBA00007664"/>
    </source>
</evidence>
<dbReference type="GO" id="GO:0006508">
    <property type="term" value="P:proteolysis"/>
    <property type="evidence" value="ECO:0007669"/>
    <property type="project" value="UniProtKB-KW"/>
</dbReference>
<dbReference type="AlphaFoldDB" id="A0A939T4I5"/>
<evidence type="ECO:0000256" key="5">
    <source>
        <dbReference type="ARBA" id="ARBA00023157"/>
    </source>
</evidence>
<evidence type="ECO:0000256" key="6">
    <source>
        <dbReference type="SAM" id="SignalP"/>
    </source>
</evidence>
<name>A0A939T4I5_9ACTN</name>
<dbReference type="EMBL" id="JAGEOJ010000008">
    <property type="protein sequence ID" value="MBO2449468.1"/>
    <property type="molecule type" value="Genomic_DNA"/>
</dbReference>
<dbReference type="SUPFAM" id="SSF50494">
    <property type="entry name" value="Trypsin-like serine proteases"/>
    <property type="match status" value="1"/>
</dbReference>
<dbReference type="Gene3D" id="2.40.10.10">
    <property type="entry name" value="Trypsin-like serine proteases"/>
    <property type="match status" value="2"/>
</dbReference>
<accession>A0A939T4I5</accession>
<keyword evidence="8" id="KW-1185">Reference proteome</keyword>
<proteinExistence type="inferred from homology"/>
<evidence type="ECO:0000313" key="8">
    <source>
        <dbReference type="Proteomes" id="UP000669179"/>
    </source>
</evidence>
<organism evidence="7 8">
    <name type="scientific">Actinomadura barringtoniae</name>
    <dbReference type="NCBI Taxonomy" id="1427535"/>
    <lineage>
        <taxon>Bacteria</taxon>
        <taxon>Bacillati</taxon>
        <taxon>Actinomycetota</taxon>
        <taxon>Actinomycetes</taxon>
        <taxon>Streptosporangiales</taxon>
        <taxon>Thermomonosporaceae</taxon>
        <taxon>Actinomadura</taxon>
    </lineage>
</organism>
<protein>
    <recommendedName>
        <fullName evidence="9">Streptogrisin B</fullName>
    </recommendedName>
</protein>
<comment type="caution">
    <text evidence="7">The sequence shown here is derived from an EMBL/GenBank/DDBJ whole genome shotgun (WGS) entry which is preliminary data.</text>
</comment>
<keyword evidence="6" id="KW-0732">Signal</keyword>
<feature type="signal peptide" evidence="6">
    <location>
        <begin position="1"/>
        <end position="26"/>
    </location>
</feature>
<evidence type="ECO:0000256" key="2">
    <source>
        <dbReference type="ARBA" id="ARBA00022670"/>
    </source>
</evidence>
<evidence type="ECO:0000313" key="7">
    <source>
        <dbReference type="EMBL" id="MBO2449468.1"/>
    </source>
</evidence>
<gene>
    <name evidence="7" type="ORF">J4573_20370</name>
</gene>
<evidence type="ECO:0000256" key="3">
    <source>
        <dbReference type="ARBA" id="ARBA00022801"/>
    </source>
</evidence>
<dbReference type="InterPro" id="IPR001316">
    <property type="entry name" value="Pept_S1A_streptogrisin"/>
</dbReference>
<dbReference type="RefSeq" id="WP_208257358.1">
    <property type="nucleotide sequence ID" value="NZ_JAGEOJ010000008.1"/>
</dbReference>
<evidence type="ECO:0008006" key="9">
    <source>
        <dbReference type="Google" id="ProtNLM"/>
    </source>
</evidence>
<dbReference type="CDD" id="cd21112">
    <property type="entry name" value="alphaLP-like"/>
    <property type="match status" value="1"/>
</dbReference>
<keyword evidence="4" id="KW-0720">Serine protease</keyword>
<keyword evidence="3" id="KW-0378">Hydrolase</keyword>
<dbReference type="InterPro" id="IPR009003">
    <property type="entry name" value="Peptidase_S1_PA"/>
</dbReference>